<feature type="region of interest" description="Disordered" evidence="6">
    <location>
        <begin position="64"/>
        <end position="87"/>
    </location>
</feature>
<dbReference type="InterPro" id="IPR003591">
    <property type="entry name" value="Leu-rich_rpt_typical-subtyp"/>
</dbReference>
<feature type="compositionally biased region" description="Acidic residues" evidence="6">
    <location>
        <begin position="72"/>
        <end position="87"/>
    </location>
</feature>
<dbReference type="PANTHER" id="PTHR45973">
    <property type="entry name" value="PROTEIN PHOSPHATASE 1 REGULATORY SUBUNIT SDS22-RELATED"/>
    <property type="match status" value="1"/>
</dbReference>
<dbReference type="InterPro" id="IPR032675">
    <property type="entry name" value="LRR_dom_sf"/>
</dbReference>
<name>L8WVH4_THACA</name>
<feature type="domain" description="LsmAD" evidence="8">
    <location>
        <begin position="578"/>
        <end position="618"/>
    </location>
</feature>
<sequence>MTEHTQTTPGPKGINDVAGNVADALAPNANLTTQSTESGITDVVAGGEGGEEERKARVVVEYIDPPGAGDGQESEDEGLGEDAGDPATEDLLAAMPDETEDIDLVHARLHTLAALRLPRFKDHLTRLCLRQNFLTHIGEEDIGSLVKLEELDFYDNKLKGVGDALDGLLDLKTLDLSFNLLRSVPHGLERHRYLHTIYFVQNKISKISGVSGLSGSLRSLELGGNRIRVRPVWVNMRKNKITRLQGLETLKSLRVLSIQSNRITKLEGLEELTNLEEFYISHNGLNKIEGLGKNVSSLFLAGADIFISSSSNCYLWIHAQASDNQIATLNDLERELGGIKSLSTIYLERNPCEKEDPTGYRRKVMLALPQVQQIDATYTHRGAVQDQSTRAVVALKTTTTRADDERKSSHEQAEKRPRREPNLCRRGVWRGTGFNNPPGRQFGPSAGFPPLGATHGPAHHFMLATLVGTGVVLTTRTNQRWEGTLTGASNEDGTPGAVLRNAKDLNAPGTPAQEHVFVLAAQIAGCVPQQQQQQQQQQQSQQPSQPQSFGGNVDDLTFGPGSTSSTPWDQFSANEKMFGVVTSFNEEAYTTAIDRNAPDFKEKERKAEIIAKEIMLGGE</sequence>
<evidence type="ECO:0000256" key="4">
    <source>
        <dbReference type="ARBA" id="ARBA00023242"/>
    </source>
</evidence>
<dbReference type="GO" id="GO:0005634">
    <property type="term" value="C:nucleus"/>
    <property type="evidence" value="ECO:0007669"/>
    <property type="project" value="UniProtKB-SubCell"/>
</dbReference>
<evidence type="ECO:0000313" key="9">
    <source>
        <dbReference type="EMBL" id="ELU40787.1"/>
    </source>
</evidence>
<dbReference type="Pfam" id="PF06741">
    <property type="entry name" value="LsmAD"/>
    <property type="match status" value="1"/>
</dbReference>
<dbReference type="InterPro" id="IPR025875">
    <property type="entry name" value="Leu-rich_rpt_4"/>
</dbReference>
<dbReference type="Proteomes" id="UP000011668">
    <property type="component" value="Unassembled WGS sequence"/>
</dbReference>
<evidence type="ECO:0000256" key="2">
    <source>
        <dbReference type="ARBA" id="ARBA00022614"/>
    </source>
</evidence>
<dbReference type="EMBL" id="AFRT01001348">
    <property type="protein sequence ID" value="ELU40787.1"/>
    <property type="molecule type" value="Genomic_DNA"/>
</dbReference>
<proteinExistence type="inferred from homology"/>
<feature type="region of interest" description="Disordered" evidence="6">
    <location>
        <begin position="483"/>
        <end position="507"/>
    </location>
</feature>
<reference evidence="9 10" key="1">
    <citation type="journal article" date="2013" name="Nat. Commun.">
        <title>The evolution and pathogenic mechanisms of the rice sheath blight pathogen.</title>
        <authorList>
            <person name="Zheng A."/>
            <person name="Lin R."/>
            <person name="Xu L."/>
            <person name="Qin P."/>
            <person name="Tang C."/>
            <person name="Ai P."/>
            <person name="Zhang D."/>
            <person name="Liu Y."/>
            <person name="Sun Z."/>
            <person name="Feng H."/>
            <person name="Wang Y."/>
            <person name="Chen Y."/>
            <person name="Liang X."/>
            <person name="Fu R."/>
            <person name="Li Q."/>
            <person name="Zhang J."/>
            <person name="Yu X."/>
            <person name="Xie Z."/>
            <person name="Ding L."/>
            <person name="Guan P."/>
            <person name="Tang J."/>
            <person name="Liang Y."/>
            <person name="Wang S."/>
            <person name="Deng Q."/>
            <person name="Li S."/>
            <person name="Zhu J."/>
            <person name="Wang L."/>
            <person name="Liu H."/>
            <person name="Li P."/>
        </authorList>
    </citation>
    <scope>NUCLEOTIDE SEQUENCE [LARGE SCALE GENOMIC DNA]</scope>
    <source>
        <strain evidence="10">AG-1 IA</strain>
    </source>
</reference>
<feature type="compositionally biased region" description="Low complexity" evidence="6">
    <location>
        <begin position="531"/>
        <end position="548"/>
    </location>
</feature>
<feature type="region of interest" description="Disordered" evidence="6">
    <location>
        <begin position="397"/>
        <end position="447"/>
    </location>
</feature>
<dbReference type="Gene3D" id="3.80.10.10">
    <property type="entry name" value="Ribonuclease Inhibitor"/>
    <property type="match status" value="2"/>
</dbReference>
<gene>
    <name evidence="9" type="ORF">AG1IA_05230</name>
</gene>
<feature type="region of interest" description="Disordered" evidence="6">
    <location>
        <begin position="531"/>
        <end position="570"/>
    </location>
</feature>
<evidence type="ECO:0000313" key="10">
    <source>
        <dbReference type="Proteomes" id="UP000011668"/>
    </source>
</evidence>
<dbReference type="SMART" id="SM00446">
    <property type="entry name" value="LRRcap"/>
    <property type="match status" value="1"/>
</dbReference>
<dbReference type="InterPro" id="IPR003603">
    <property type="entry name" value="U2A'_phosphoprotein32A_C"/>
</dbReference>
<comment type="caution">
    <text evidence="9">The sequence shown here is derived from an EMBL/GenBank/DDBJ whole genome shotgun (WGS) entry which is preliminary data.</text>
</comment>
<feature type="compositionally biased region" description="Polar residues" evidence="6">
    <location>
        <begin position="560"/>
        <end position="570"/>
    </location>
</feature>
<dbReference type="HOGENOM" id="CLU_441579_0_0_1"/>
<dbReference type="STRING" id="983506.L8WVH4"/>
<dbReference type="SMART" id="SM01272">
    <property type="entry name" value="LsmAD"/>
    <property type="match status" value="1"/>
</dbReference>
<feature type="compositionally biased region" description="Polar residues" evidence="6">
    <location>
        <begin position="483"/>
        <end position="492"/>
    </location>
</feature>
<dbReference type="Pfam" id="PF12799">
    <property type="entry name" value="LRR_4"/>
    <property type="match status" value="1"/>
</dbReference>
<dbReference type="OrthoDB" id="266138at2759"/>
<evidence type="ECO:0000256" key="1">
    <source>
        <dbReference type="ARBA" id="ARBA00004123"/>
    </source>
</evidence>
<dbReference type="AlphaFoldDB" id="L8WVH4"/>
<feature type="compositionally biased region" description="Polar residues" evidence="6">
    <location>
        <begin position="29"/>
        <end position="39"/>
    </location>
</feature>
<dbReference type="InterPro" id="IPR009604">
    <property type="entry name" value="LsmAD_domain"/>
</dbReference>
<dbReference type="PROSITE" id="PS51450">
    <property type="entry name" value="LRR"/>
    <property type="match status" value="3"/>
</dbReference>
<dbReference type="SMART" id="SM00365">
    <property type="entry name" value="LRR_SD22"/>
    <property type="match status" value="7"/>
</dbReference>
<evidence type="ECO:0000256" key="6">
    <source>
        <dbReference type="SAM" id="MobiDB-lite"/>
    </source>
</evidence>
<keyword evidence="4" id="KW-0539">Nucleus</keyword>
<dbReference type="Pfam" id="PF13855">
    <property type="entry name" value="LRR_8"/>
    <property type="match status" value="1"/>
</dbReference>
<feature type="region of interest" description="Disordered" evidence="6">
    <location>
        <begin position="28"/>
        <end position="52"/>
    </location>
</feature>
<evidence type="ECO:0000259" key="8">
    <source>
        <dbReference type="SMART" id="SM01272"/>
    </source>
</evidence>
<dbReference type="SMART" id="SM00369">
    <property type="entry name" value="LRR_TYP"/>
    <property type="match status" value="4"/>
</dbReference>
<keyword evidence="10" id="KW-1185">Reference proteome</keyword>
<dbReference type="InterPro" id="IPR001611">
    <property type="entry name" value="Leu-rich_rpt"/>
</dbReference>
<protein>
    <submittedName>
        <fullName evidence="9">Leucine rich repeats (2 copies) domain-containing protein</fullName>
    </submittedName>
</protein>
<feature type="domain" description="U2A'/phosphoprotein 32 family A C-terminal" evidence="7">
    <location>
        <begin position="357"/>
        <end position="375"/>
    </location>
</feature>
<organism evidence="9 10">
    <name type="scientific">Thanatephorus cucumeris (strain AG1-IA)</name>
    <name type="common">Rice sheath blight fungus</name>
    <name type="synonym">Rhizoctonia solani</name>
    <dbReference type="NCBI Taxonomy" id="983506"/>
    <lineage>
        <taxon>Eukaryota</taxon>
        <taxon>Fungi</taxon>
        <taxon>Dikarya</taxon>
        <taxon>Basidiomycota</taxon>
        <taxon>Agaricomycotina</taxon>
        <taxon>Agaricomycetes</taxon>
        <taxon>Cantharellales</taxon>
        <taxon>Ceratobasidiaceae</taxon>
        <taxon>Rhizoctonia</taxon>
        <taxon>Rhizoctonia solani AG-1</taxon>
    </lineage>
</organism>
<evidence type="ECO:0000256" key="3">
    <source>
        <dbReference type="ARBA" id="ARBA00022737"/>
    </source>
</evidence>
<comment type="similarity">
    <text evidence="5">Belongs to the SDS22 family.</text>
</comment>
<dbReference type="InterPro" id="IPR050576">
    <property type="entry name" value="Cilia_flagella_integrity"/>
</dbReference>
<feature type="compositionally biased region" description="Basic and acidic residues" evidence="6">
    <location>
        <begin position="401"/>
        <end position="423"/>
    </location>
</feature>
<keyword evidence="3" id="KW-0677">Repeat</keyword>
<evidence type="ECO:0000256" key="5">
    <source>
        <dbReference type="ARBA" id="ARBA00023460"/>
    </source>
</evidence>
<accession>L8WVH4</accession>
<dbReference type="SUPFAM" id="SSF52058">
    <property type="entry name" value="L domain-like"/>
    <property type="match status" value="1"/>
</dbReference>
<dbReference type="PANTHER" id="PTHR45973:SF23">
    <property type="entry name" value="PROTEIN PHOSPHATASE 1 REGULATORY SUBUNIT 7"/>
    <property type="match status" value="1"/>
</dbReference>
<evidence type="ECO:0000259" key="7">
    <source>
        <dbReference type="SMART" id="SM00446"/>
    </source>
</evidence>
<comment type="subcellular location">
    <subcellularLocation>
        <location evidence="1">Nucleus</location>
    </subcellularLocation>
</comment>
<keyword evidence="2" id="KW-0433">Leucine-rich repeat</keyword>